<protein>
    <submittedName>
        <fullName evidence="1">Uncharacterized protein</fullName>
    </submittedName>
</protein>
<gene>
    <name evidence="1" type="ORF">HY220_02670</name>
</gene>
<dbReference type="AlphaFoldDB" id="A0A9D6QS30"/>
<dbReference type="EMBL" id="JACQCQ010000009">
    <property type="protein sequence ID" value="MBI3627624.1"/>
    <property type="molecule type" value="Genomic_DNA"/>
</dbReference>
<dbReference type="Proteomes" id="UP000808388">
    <property type="component" value="Unassembled WGS sequence"/>
</dbReference>
<proteinExistence type="predicted"/>
<evidence type="ECO:0000313" key="1">
    <source>
        <dbReference type="EMBL" id="MBI3627624.1"/>
    </source>
</evidence>
<evidence type="ECO:0000313" key="2">
    <source>
        <dbReference type="Proteomes" id="UP000808388"/>
    </source>
</evidence>
<name>A0A9D6QS30_9BACT</name>
<accession>A0A9D6QS30</accession>
<organism evidence="1 2">
    <name type="scientific">Candidatus Sungiibacteriota bacterium</name>
    <dbReference type="NCBI Taxonomy" id="2750080"/>
    <lineage>
        <taxon>Bacteria</taxon>
        <taxon>Candidatus Sungiibacteriota</taxon>
    </lineage>
</organism>
<sequence length="66" mass="7868">MATKKKVTIEGLASMVQRGFNDIDRQFEDVHKRFDRIEKLILADHKRRIERLESDVKDLRDLLAMK</sequence>
<comment type="caution">
    <text evidence="1">The sequence shown here is derived from an EMBL/GenBank/DDBJ whole genome shotgun (WGS) entry which is preliminary data.</text>
</comment>
<reference evidence="1" key="1">
    <citation type="submission" date="2020-07" db="EMBL/GenBank/DDBJ databases">
        <title>Huge and variable diversity of episymbiotic CPR bacteria and DPANN archaea in groundwater ecosystems.</title>
        <authorList>
            <person name="He C.Y."/>
            <person name="Keren R."/>
            <person name="Whittaker M."/>
            <person name="Farag I.F."/>
            <person name="Doudna J."/>
            <person name="Cate J.H.D."/>
            <person name="Banfield J.F."/>
        </authorList>
    </citation>
    <scope>NUCLEOTIDE SEQUENCE</scope>
    <source>
        <strain evidence="1">NC_groundwater_972_Pr1_S-0.2um_49_27</strain>
    </source>
</reference>